<keyword evidence="2" id="KW-0472">Membrane</keyword>
<evidence type="ECO:0000256" key="1">
    <source>
        <dbReference type="SAM" id="MobiDB-lite"/>
    </source>
</evidence>
<evidence type="ECO:0000313" key="4">
    <source>
        <dbReference type="Proteomes" id="UP000314294"/>
    </source>
</evidence>
<keyword evidence="2" id="KW-0812">Transmembrane</keyword>
<organism evidence="3 4">
    <name type="scientific">Liparis tanakae</name>
    <name type="common">Tanaka's snailfish</name>
    <dbReference type="NCBI Taxonomy" id="230148"/>
    <lineage>
        <taxon>Eukaryota</taxon>
        <taxon>Metazoa</taxon>
        <taxon>Chordata</taxon>
        <taxon>Craniata</taxon>
        <taxon>Vertebrata</taxon>
        <taxon>Euteleostomi</taxon>
        <taxon>Actinopterygii</taxon>
        <taxon>Neopterygii</taxon>
        <taxon>Teleostei</taxon>
        <taxon>Neoteleostei</taxon>
        <taxon>Acanthomorphata</taxon>
        <taxon>Eupercaria</taxon>
        <taxon>Perciformes</taxon>
        <taxon>Cottioidei</taxon>
        <taxon>Cottales</taxon>
        <taxon>Liparidae</taxon>
        <taxon>Liparis</taxon>
    </lineage>
</organism>
<feature type="transmembrane region" description="Helical" evidence="2">
    <location>
        <begin position="74"/>
        <end position="91"/>
    </location>
</feature>
<accession>A0A4Z2IAP1</accession>
<keyword evidence="4" id="KW-1185">Reference proteome</keyword>
<proteinExistence type="predicted"/>
<feature type="compositionally biased region" description="Basic and acidic residues" evidence="1">
    <location>
        <begin position="1"/>
        <end position="28"/>
    </location>
</feature>
<comment type="caution">
    <text evidence="3">The sequence shown here is derived from an EMBL/GenBank/DDBJ whole genome shotgun (WGS) entry which is preliminary data.</text>
</comment>
<sequence length="128" mass="14556">MDEETLKPQQQPDKEASMPDCPMEKENPNTRLWALGSGAGRQFASIDDLQVAGGRRPIQFPFISTGAPWGISRLIRPVVLAALLITSIHLWRRTHRGYVYSEHHVFYSATPRWCAYLSKVYSLSARKK</sequence>
<protein>
    <submittedName>
        <fullName evidence="3">Uncharacterized protein</fullName>
    </submittedName>
</protein>
<feature type="region of interest" description="Disordered" evidence="1">
    <location>
        <begin position="1"/>
        <end position="29"/>
    </location>
</feature>
<name>A0A4Z2IAP1_9TELE</name>
<dbReference type="EMBL" id="SRLO01000117">
    <property type="protein sequence ID" value="TNN74203.1"/>
    <property type="molecule type" value="Genomic_DNA"/>
</dbReference>
<dbReference type="AlphaFoldDB" id="A0A4Z2IAP1"/>
<gene>
    <name evidence="3" type="ORF">EYF80_015648</name>
</gene>
<reference evidence="3 4" key="1">
    <citation type="submission" date="2019-03" db="EMBL/GenBank/DDBJ databases">
        <title>First draft genome of Liparis tanakae, snailfish: a comprehensive survey of snailfish specific genes.</title>
        <authorList>
            <person name="Kim W."/>
            <person name="Song I."/>
            <person name="Jeong J.-H."/>
            <person name="Kim D."/>
            <person name="Kim S."/>
            <person name="Ryu S."/>
            <person name="Song J.Y."/>
            <person name="Lee S.K."/>
        </authorList>
    </citation>
    <scope>NUCLEOTIDE SEQUENCE [LARGE SCALE GENOMIC DNA]</scope>
    <source>
        <tissue evidence="3">Muscle</tissue>
    </source>
</reference>
<evidence type="ECO:0000313" key="3">
    <source>
        <dbReference type="EMBL" id="TNN74203.1"/>
    </source>
</evidence>
<keyword evidence="2" id="KW-1133">Transmembrane helix</keyword>
<dbReference type="Proteomes" id="UP000314294">
    <property type="component" value="Unassembled WGS sequence"/>
</dbReference>
<evidence type="ECO:0000256" key="2">
    <source>
        <dbReference type="SAM" id="Phobius"/>
    </source>
</evidence>